<name>A0A7X0RNK2_9BACL</name>
<proteinExistence type="predicted"/>
<dbReference type="GO" id="GO:0016798">
    <property type="term" value="F:hydrolase activity, acting on glycosyl bonds"/>
    <property type="evidence" value="ECO:0007669"/>
    <property type="project" value="UniProtKB-KW"/>
</dbReference>
<evidence type="ECO:0000313" key="5">
    <source>
        <dbReference type="Proteomes" id="UP000547209"/>
    </source>
</evidence>
<feature type="domain" description="Glycosyl hydrolase family 36 C-terminal" evidence="3">
    <location>
        <begin position="802"/>
        <end position="860"/>
    </location>
</feature>
<reference evidence="4 5" key="1">
    <citation type="submission" date="2020-08" db="EMBL/GenBank/DDBJ databases">
        <title>Cohnella phylogeny.</title>
        <authorList>
            <person name="Dunlap C."/>
        </authorList>
    </citation>
    <scope>NUCLEOTIDE SEQUENCE [LARGE SCALE GENOMIC DNA]</scope>
    <source>
        <strain evidence="4 5">DSM 28246</strain>
    </source>
</reference>
<dbReference type="InterPro" id="IPR031705">
    <property type="entry name" value="Glyco_hydro_36_C"/>
</dbReference>
<dbReference type="Gene3D" id="3.20.20.70">
    <property type="entry name" value="Aldolase class I"/>
    <property type="match status" value="1"/>
</dbReference>
<dbReference type="InterPro" id="IPR017853">
    <property type="entry name" value="GH"/>
</dbReference>
<dbReference type="Proteomes" id="UP000547209">
    <property type="component" value="Unassembled WGS sequence"/>
</dbReference>
<dbReference type="EMBL" id="JACJVP010000011">
    <property type="protein sequence ID" value="MBB6670812.1"/>
    <property type="molecule type" value="Genomic_DNA"/>
</dbReference>
<evidence type="ECO:0000256" key="2">
    <source>
        <dbReference type="ARBA" id="ARBA00023295"/>
    </source>
</evidence>
<accession>A0A7X0RNK2</accession>
<evidence type="ECO:0000313" key="4">
    <source>
        <dbReference type="EMBL" id="MBB6670812.1"/>
    </source>
</evidence>
<evidence type="ECO:0000259" key="3">
    <source>
        <dbReference type="Pfam" id="PF16874"/>
    </source>
</evidence>
<dbReference type="InterPro" id="IPR013780">
    <property type="entry name" value="Glyco_hydro_b"/>
</dbReference>
<protein>
    <submittedName>
        <fullName evidence="4">GH36 C-terminal domain-containing protein</fullName>
    </submittedName>
</protein>
<dbReference type="RefSeq" id="WP_185142293.1">
    <property type="nucleotide sequence ID" value="NZ_JACJVP010000011.1"/>
</dbReference>
<dbReference type="SUPFAM" id="SSF51445">
    <property type="entry name" value="(Trans)glycosidases"/>
    <property type="match status" value="1"/>
</dbReference>
<gene>
    <name evidence="4" type="ORF">H7C19_08940</name>
</gene>
<dbReference type="Pfam" id="PF16874">
    <property type="entry name" value="Glyco_hydro_36C"/>
    <property type="match status" value="1"/>
</dbReference>
<sequence length="861" mass="96599">MLRKRPWIAAIILFIILSAALALVLSKDKREADGIGESYQASASFGDTQGKGQWFFQQRPPDGGDFTDLTYDGKTWSGSEGNWIDKDTFNPAKRYDSVRKWVAPQTGTVRITGRVFKADEGGDGVVVSVQKNHESMWHRILQPGDQTGYATDADLSRVPVNAGDAIYFIANSLPPPPGDWGSGDDSKNATRWDPVVTYISDGSSGTPAKMNQEWSLNTDDTSLTLAVRDNRPIVLAIKNAEQGWNWIAEPVVMPLLDKVYVGTKDYNPDWSFKGAKVDKSDGTKVTLRFESTKPKLELESVWQARPGAGPVEQSATILNKTGRDITYQHSDVVSADFSVRSDKAATVTRFSRSSMQSNTDRVGFNTGVFKETLSEYSNVQSIVSNDFFPNEYVLPFEMLDVSGEHGLYFGYVWDFGLYSNRTYGDPLQIHNLFFLGQKGSITEAAGKKLNVPGMFFGAYKGDIDAGSNKMKKWFWNYKITPTLKANANEPLTEFGIDLYTEGELSDFLSRNSLASWGVELIKEDAYYTTDGVPPGSPYANGQPQPNYDPFFGWAWTPDPEKWPNGMTLGKMAHENGVKLSIYLGNRFEHADLATQAGRDKQKKALLERFDDWQFDYWRSDMEYEEPLNYLSHEGFLEVLDDMIAQRKGFRWENCSSGGSKKSFDLLQRQTIMTTEDSGGGPDSVINYRKAYYANSYMINPVQLKDDNGENISGDAWLLYQMRTGFLGAWMYGGDYSSNEAAHVLELYKKHVDLYRTKQRPILRGADVYHILPIPDGKSWDGMQFFNEGLNKGSVLLFKPGEDEPDSKVIKLKGLDRDATYTLTFQDRIEQNTSMTGAELMDEGINVTKLTGAYASEIIWIN</sequence>
<keyword evidence="5" id="KW-1185">Reference proteome</keyword>
<keyword evidence="1" id="KW-0378">Hydrolase</keyword>
<dbReference type="Gene3D" id="2.60.40.1180">
    <property type="entry name" value="Golgi alpha-mannosidase II"/>
    <property type="match status" value="1"/>
</dbReference>
<dbReference type="InterPro" id="IPR013785">
    <property type="entry name" value="Aldolase_TIM"/>
</dbReference>
<dbReference type="AlphaFoldDB" id="A0A7X0RNK2"/>
<comment type="caution">
    <text evidence="4">The sequence shown here is derived from an EMBL/GenBank/DDBJ whole genome shotgun (WGS) entry which is preliminary data.</text>
</comment>
<evidence type="ECO:0000256" key="1">
    <source>
        <dbReference type="ARBA" id="ARBA00022801"/>
    </source>
</evidence>
<keyword evidence="2" id="KW-0326">Glycosidase</keyword>
<organism evidence="4 5">
    <name type="scientific">Cohnella nanjingensis</name>
    <dbReference type="NCBI Taxonomy" id="1387779"/>
    <lineage>
        <taxon>Bacteria</taxon>
        <taxon>Bacillati</taxon>
        <taxon>Bacillota</taxon>
        <taxon>Bacilli</taxon>
        <taxon>Bacillales</taxon>
        <taxon>Paenibacillaceae</taxon>
        <taxon>Cohnella</taxon>
    </lineage>
</organism>